<protein>
    <submittedName>
        <fullName evidence="2">Uncharacterized protein</fullName>
    </submittedName>
</protein>
<sequence>MRNPVWIHLVWDTFLTSFLLALPLYYPISTLALVQAVSGGIHVAPQLSTILTSPSVIVPTTTTVVNPSVTTQHVVTSVGSQNYVIGQPVVSSGQQILTSLPTQSFVNPVDTRSVLTSVNGQTFLSPVQNAVPVVNPGTVQTQTTLTTTMGDPPVIVTSGNPPVTTLTISNAKNTVSQPVTVLSMASGTPITTVGNFPTVLSPTGTTMILNVNNSNINPEKSSNTTKSNS</sequence>
<keyword evidence="1" id="KW-0812">Transmembrane</keyword>
<evidence type="ECO:0000256" key="1">
    <source>
        <dbReference type="SAM" id="Phobius"/>
    </source>
</evidence>
<evidence type="ECO:0000313" key="2">
    <source>
        <dbReference type="EMBL" id="CAG6624621.1"/>
    </source>
</evidence>
<reference evidence="2" key="1">
    <citation type="submission" date="2021-05" db="EMBL/GenBank/DDBJ databases">
        <authorList>
            <person name="Alioto T."/>
            <person name="Alioto T."/>
            <person name="Gomez Garrido J."/>
        </authorList>
    </citation>
    <scope>NUCLEOTIDE SEQUENCE</scope>
</reference>
<organism evidence="2">
    <name type="scientific">Cacopsylla melanoneura</name>
    <dbReference type="NCBI Taxonomy" id="428564"/>
    <lineage>
        <taxon>Eukaryota</taxon>
        <taxon>Metazoa</taxon>
        <taxon>Ecdysozoa</taxon>
        <taxon>Arthropoda</taxon>
        <taxon>Hexapoda</taxon>
        <taxon>Insecta</taxon>
        <taxon>Pterygota</taxon>
        <taxon>Neoptera</taxon>
        <taxon>Paraneoptera</taxon>
        <taxon>Hemiptera</taxon>
        <taxon>Sternorrhyncha</taxon>
        <taxon>Psylloidea</taxon>
        <taxon>Psyllidae</taxon>
        <taxon>Psyllinae</taxon>
        <taxon>Cacopsylla</taxon>
    </lineage>
</organism>
<accession>A0A8D8Q3V8</accession>
<keyword evidence="1" id="KW-0472">Membrane</keyword>
<keyword evidence="1" id="KW-1133">Transmembrane helix</keyword>
<feature type="transmembrane region" description="Helical" evidence="1">
    <location>
        <begin position="6"/>
        <end position="26"/>
    </location>
</feature>
<proteinExistence type="predicted"/>
<dbReference type="AlphaFoldDB" id="A0A8D8Q3V8"/>
<dbReference type="EMBL" id="HBUF01236074">
    <property type="protein sequence ID" value="CAG6675280.1"/>
    <property type="molecule type" value="Transcribed_RNA"/>
</dbReference>
<dbReference type="EMBL" id="HBUF01404836">
    <property type="protein sequence ID" value="CAG6737815.1"/>
    <property type="molecule type" value="Transcribed_RNA"/>
</dbReference>
<dbReference type="EMBL" id="HBUF01057704">
    <property type="protein sequence ID" value="CAG6624621.1"/>
    <property type="molecule type" value="Transcribed_RNA"/>
</dbReference>
<name>A0A8D8Q3V8_9HEMI</name>